<comment type="caution">
    <text evidence="1">The sequence shown here is derived from an EMBL/GenBank/DDBJ whole genome shotgun (WGS) entry which is preliminary data.</text>
</comment>
<dbReference type="EMBL" id="QGLK01000004">
    <property type="protein sequence ID" value="PXY87867.1"/>
    <property type="molecule type" value="Genomic_DNA"/>
</dbReference>
<dbReference type="AlphaFoldDB" id="A0A318MI18"/>
<accession>A0A318MI18</accession>
<protein>
    <submittedName>
        <fullName evidence="1">Uncharacterized protein</fullName>
    </submittedName>
</protein>
<gene>
    <name evidence="1" type="ORF">DKK74_04195</name>
</gene>
<evidence type="ECO:0000313" key="1">
    <source>
        <dbReference type="EMBL" id="PXY87867.1"/>
    </source>
</evidence>
<sequence length="60" mass="6911">MHETAVFPKMDDPYVSFKFAEAPKHVKLDVSSNLFCGEQLCDHHHSRDDDNMRRHAGQAL</sequence>
<proteinExistence type="predicted"/>
<dbReference type="RefSeq" id="WP_110412951.1">
    <property type="nucleotide sequence ID" value="NZ_JAFMNU020000002.1"/>
</dbReference>
<organism evidence="1 2">
    <name type="scientific">Bifidobacterium asteroides</name>
    <dbReference type="NCBI Taxonomy" id="1684"/>
    <lineage>
        <taxon>Bacteria</taxon>
        <taxon>Bacillati</taxon>
        <taxon>Actinomycetota</taxon>
        <taxon>Actinomycetes</taxon>
        <taxon>Bifidobacteriales</taxon>
        <taxon>Bifidobacteriaceae</taxon>
        <taxon>Bifidobacterium</taxon>
    </lineage>
</organism>
<reference evidence="1 2" key="1">
    <citation type="submission" date="2018-05" db="EMBL/GenBank/DDBJ databases">
        <title>Reference genomes for bee gut microbiota database.</title>
        <authorList>
            <person name="Ellegaard K.M."/>
        </authorList>
    </citation>
    <scope>NUCLEOTIDE SEQUENCE [LARGE SCALE GENOMIC DNA]</scope>
    <source>
        <strain evidence="1 2">ESL0199</strain>
    </source>
</reference>
<dbReference type="Proteomes" id="UP000248128">
    <property type="component" value="Unassembled WGS sequence"/>
</dbReference>
<evidence type="ECO:0000313" key="2">
    <source>
        <dbReference type="Proteomes" id="UP000248128"/>
    </source>
</evidence>
<name>A0A318MI18_9BIFI</name>